<organism evidence="1 2">
    <name type="scientific">Batrachochytrium dendrobatidis (strain JAM81 / FGSC 10211)</name>
    <name type="common">Frog chytrid fungus</name>
    <dbReference type="NCBI Taxonomy" id="684364"/>
    <lineage>
        <taxon>Eukaryota</taxon>
        <taxon>Fungi</taxon>
        <taxon>Fungi incertae sedis</taxon>
        <taxon>Chytridiomycota</taxon>
        <taxon>Chytridiomycota incertae sedis</taxon>
        <taxon>Chytridiomycetes</taxon>
        <taxon>Rhizophydiales</taxon>
        <taxon>Rhizophydiales incertae sedis</taxon>
        <taxon>Batrachochytrium</taxon>
    </lineage>
</organism>
<keyword evidence="2" id="KW-1185">Reference proteome</keyword>
<protein>
    <recommendedName>
        <fullName evidence="3">DNA-directed DNA polymerase</fullName>
    </recommendedName>
</protein>
<dbReference type="AlphaFoldDB" id="F4NVN8"/>
<reference evidence="1 2" key="1">
    <citation type="submission" date="2009-12" db="EMBL/GenBank/DDBJ databases">
        <title>The draft genome of Batrachochytrium dendrobatidis.</title>
        <authorList>
            <consortium name="US DOE Joint Genome Institute (JGI-PGF)"/>
            <person name="Kuo A."/>
            <person name="Salamov A."/>
            <person name="Schmutz J."/>
            <person name="Lucas S."/>
            <person name="Pitluck S."/>
            <person name="Rosenblum E."/>
            <person name="Stajich J."/>
            <person name="Eisen M."/>
            <person name="Grigoriev I.V."/>
        </authorList>
    </citation>
    <scope>NUCLEOTIDE SEQUENCE [LARGE SCALE GENOMIC DNA]</scope>
    <source>
        <strain evidence="2">JAM81 / FGSC 10211</strain>
    </source>
</reference>
<dbReference type="EMBL" id="GL882879">
    <property type="protein sequence ID" value="EGF83305.1"/>
    <property type="molecule type" value="Genomic_DNA"/>
</dbReference>
<dbReference type="RefSeq" id="XP_006675407.1">
    <property type="nucleotide sequence ID" value="XM_006675344.1"/>
</dbReference>
<dbReference type="Proteomes" id="UP000007241">
    <property type="component" value="Unassembled WGS sequence"/>
</dbReference>
<name>F4NVN8_BATDJ</name>
<dbReference type="HOGENOM" id="CLU_076126_0_0_1"/>
<accession>F4NVN8</accession>
<evidence type="ECO:0008006" key="3">
    <source>
        <dbReference type="Google" id="ProtNLM"/>
    </source>
</evidence>
<dbReference type="PANTHER" id="PTHR33206:SF1">
    <property type="entry name" value="DNA-DIRECTED DNA POLYMERASE"/>
    <property type="match status" value="1"/>
</dbReference>
<dbReference type="STRING" id="684364.F4NVN8"/>
<proteinExistence type="predicted"/>
<gene>
    <name evidence="1" type="ORF">BATDEDRAFT_21874</name>
</gene>
<dbReference type="GeneID" id="18237777"/>
<evidence type="ECO:0000313" key="1">
    <source>
        <dbReference type="EMBL" id="EGF83305.1"/>
    </source>
</evidence>
<evidence type="ECO:0000313" key="2">
    <source>
        <dbReference type="Proteomes" id="UP000007241"/>
    </source>
</evidence>
<dbReference type="PANTHER" id="PTHR33206">
    <property type="entry name" value="PROTEIN CBG10425"/>
    <property type="match status" value="1"/>
</dbReference>
<sequence length="317" mass="36044">MGIFPHKVTRNLSKYIDEHPKLTQYSDIIQVLRNSHIPSKKWFYNNLKGESVLSNDYNEMVFTHTNMYDLLNDYNNLDAKPGVEATKKLGNFFQSLNLDIHKNGIFVPRLTLKYLWHTKSKDCEFQLFKGNEELYHKYRDNLKKTTRIRKGKPCQGILGYDTNALYLWAISQDMPCGEHQVVQVYPDNLKDVLDNTFFGMIECDIAVPEHLKECFAGMPPIFKNVEITCNDLSFDTQAQVKPDYKSNRLVESMFGETMMFATKLLKWYLGLIESALVPVAMSTFGTVVAGVGALHAPMVAGGCAAIDSVSDQQKAKS</sequence>
<dbReference type="InParanoid" id="F4NVN8"/>